<dbReference type="WBParaSite" id="ES5_v2.g29515.t1">
    <property type="protein sequence ID" value="ES5_v2.g29515.t1"/>
    <property type="gene ID" value="ES5_v2.g29515"/>
</dbReference>
<sequence>AFIATSKEQSWAHSRSHIPSDKQLSCPQCEFVTEYKHHLEYHIRNHYGSKPFRCVKCNYSCVNKSMLNSHMKSHSTEYQFSCIDCSYQSKYCHSLKMHLRKYNHRRKPGINVDDAEEALANDPSLDEDGCSVHSAFSDSMQHENSNSNIHHQPPPPVSSAPVSAAATDSANNNNGIGNVLLQPIATTSSLPYANLLRNHEQINAMAARQQAAQQAQPQQSFPCTVCDFNTPHLEQLLHHNMIHIQQNQTASA</sequence>
<reference evidence="2" key="1">
    <citation type="submission" date="2022-11" db="UniProtKB">
        <authorList>
            <consortium name="WormBaseParasite"/>
        </authorList>
    </citation>
    <scope>IDENTIFICATION</scope>
</reference>
<dbReference type="Proteomes" id="UP000887579">
    <property type="component" value="Unplaced"/>
</dbReference>
<evidence type="ECO:0000313" key="2">
    <source>
        <dbReference type="WBParaSite" id="ES5_v2.g29515.t1"/>
    </source>
</evidence>
<protein>
    <submittedName>
        <fullName evidence="2">C2H2-type domain-containing protein</fullName>
    </submittedName>
</protein>
<organism evidence="1 2">
    <name type="scientific">Panagrolaimus sp. ES5</name>
    <dbReference type="NCBI Taxonomy" id="591445"/>
    <lineage>
        <taxon>Eukaryota</taxon>
        <taxon>Metazoa</taxon>
        <taxon>Ecdysozoa</taxon>
        <taxon>Nematoda</taxon>
        <taxon>Chromadorea</taxon>
        <taxon>Rhabditida</taxon>
        <taxon>Tylenchina</taxon>
        <taxon>Panagrolaimomorpha</taxon>
        <taxon>Panagrolaimoidea</taxon>
        <taxon>Panagrolaimidae</taxon>
        <taxon>Panagrolaimus</taxon>
    </lineage>
</organism>
<evidence type="ECO:0000313" key="1">
    <source>
        <dbReference type="Proteomes" id="UP000887579"/>
    </source>
</evidence>
<name>A0AC34GIW8_9BILA</name>
<accession>A0AC34GIW8</accession>
<proteinExistence type="predicted"/>